<evidence type="ECO:0000313" key="4">
    <source>
        <dbReference type="EMBL" id="SFG30809.1"/>
    </source>
</evidence>
<accession>A0A1I2QU67</accession>
<dbReference type="Gene3D" id="2.40.260.10">
    <property type="entry name" value="Sortase"/>
    <property type="match status" value="1"/>
</dbReference>
<evidence type="ECO:0000256" key="2">
    <source>
        <dbReference type="PIRSR" id="PIRSR605754-1"/>
    </source>
</evidence>
<dbReference type="InterPro" id="IPR042001">
    <property type="entry name" value="Sortase_F"/>
</dbReference>
<organism evidence="4 5">
    <name type="scientific">Halobacillus alkaliphilus</name>
    <dbReference type="NCBI Taxonomy" id="396056"/>
    <lineage>
        <taxon>Bacteria</taxon>
        <taxon>Bacillati</taxon>
        <taxon>Bacillota</taxon>
        <taxon>Bacilli</taxon>
        <taxon>Bacillales</taxon>
        <taxon>Bacillaceae</taxon>
        <taxon>Halobacillus</taxon>
    </lineage>
</organism>
<dbReference type="CDD" id="cd05829">
    <property type="entry name" value="Sortase_F"/>
    <property type="match status" value="1"/>
</dbReference>
<keyword evidence="5" id="KW-1185">Reference proteome</keyword>
<evidence type="ECO:0000313" key="5">
    <source>
        <dbReference type="Proteomes" id="UP000198897"/>
    </source>
</evidence>
<dbReference type="Proteomes" id="UP000198897">
    <property type="component" value="Unassembled WGS sequence"/>
</dbReference>
<gene>
    <name evidence="4" type="ORF">SAMN05216353_13334</name>
</gene>
<dbReference type="SUPFAM" id="SSF63817">
    <property type="entry name" value="Sortase"/>
    <property type="match status" value="1"/>
</dbReference>
<feature type="active site" description="Proton donor/acceptor" evidence="2">
    <location>
        <position position="138"/>
    </location>
</feature>
<dbReference type="RefSeq" id="WP_089753260.1">
    <property type="nucleotide sequence ID" value="NZ_FOOG01000033.1"/>
</dbReference>
<protein>
    <submittedName>
        <fullName evidence="4">LPXTG-site transpeptidase (Sortase) family protein</fullName>
    </submittedName>
</protein>
<dbReference type="InterPro" id="IPR023365">
    <property type="entry name" value="Sortase_dom-sf"/>
</dbReference>
<dbReference type="Pfam" id="PF04203">
    <property type="entry name" value="Sortase"/>
    <property type="match status" value="1"/>
</dbReference>
<feature type="compositionally biased region" description="Polar residues" evidence="3">
    <location>
        <begin position="32"/>
        <end position="43"/>
    </location>
</feature>
<sequence>MKRFVYPITLGFLVFILSFQLLKDEPSEETRVLSNSPSPTPIQAETMDNKASTHSEDILEATPIEKNYEPAVVAPTDVAEGIVPVRLTIPSIDVDAPVGPQGYTEQGGMAVPDSVTEVGWFEPGTKPGATGNSVIAGHVDGRNGPAVFYDLKELEAGDLIYVEGKDGEKLTYTVQKVVAHPLDESPIRELFGPTNEKALNLITCTGPYDDEAQEYTERLAVYTTLSSSKTTPKN</sequence>
<proteinExistence type="predicted"/>
<keyword evidence="1" id="KW-0378">Hydrolase</keyword>
<evidence type="ECO:0000256" key="1">
    <source>
        <dbReference type="ARBA" id="ARBA00022801"/>
    </source>
</evidence>
<feature type="active site" description="Acyl-thioester intermediate" evidence="2">
    <location>
        <position position="204"/>
    </location>
</feature>
<evidence type="ECO:0000256" key="3">
    <source>
        <dbReference type="SAM" id="MobiDB-lite"/>
    </source>
</evidence>
<dbReference type="InterPro" id="IPR005754">
    <property type="entry name" value="Sortase"/>
</dbReference>
<reference evidence="5" key="1">
    <citation type="submission" date="2016-10" db="EMBL/GenBank/DDBJ databases">
        <authorList>
            <person name="Varghese N."/>
            <person name="Submissions S."/>
        </authorList>
    </citation>
    <scope>NUCLEOTIDE SEQUENCE [LARGE SCALE GENOMIC DNA]</scope>
    <source>
        <strain evidence="5">FP5</strain>
    </source>
</reference>
<dbReference type="OrthoDB" id="525039at2"/>
<dbReference type="EMBL" id="FOOG01000033">
    <property type="protein sequence ID" value="SFG30809.1"/>
    <property type="molecule type" value="Genomic_DNA"/>
</dbReference>
<dbReference type="AlphaFoldDB" id="A0A1I2QU67"/>
<dbReference type="GO" id="GO:0016787">
    <property type="term" value="F:hydrolase activity"/>
    <property type="evidence" value="ECO:0007669"/>
    <property type="project" value="UniProtKB-KW"/>
</dbReference>
<feature type="region of interest" description="Disordered" evidence="3">
    <location>
        <begin position="28"/>
        <end position="53"/>
    </location>
</feature>
<name>A0A1I2QU67_9BACI</name>